<dbReference type="InterPro" id="IPR006631">
    <property type="entry name" value="DM4_12"/>
</dbReference>
<keyword evidence="3" id="KW-1185">Reference proteome</keyword>
<proteinExistence type="predicted"/>
<reference evidence="2 3" key="1">
    <citation type="submission" date="2024-05" db="EMBL/GenBank/DDBJ databases">
        <title>Genetic variation in Jamaican populations of the coffee berry borer (Hypothenemus hampei).</title>
        <authorList>
            <person name="Errbii M."/>
            <person name="Myrie A."/>
        </authorList>
    </citation>
    <scope>NUCLEOTIDE SEQUENCE [LARGE SCALE GENOMIC DNA]</scope>
    <source>
        <strain evidence="2">JA-Hopewell-2020-01-JO</strain>
        <tissue evidence="2">Whole body</tissue>
    </source>
</reference>
<dbReference type="EMBL" id="JBDJPC010000002">
    <property type="protein sequence ID" value="KAL1512461.1"/>
    <property type="molecule type" value="Genomic_DNA"/>
</dbReference>
<name>A0ABD1F521_HYPHA</name>
<gene>
    <name evidence="2" type="ORF">ABEB36_002048</name>
</gene>
<organism evidence="2 3">
    <name type="scientific">Hypothenemus hampei</name>
    <name type="common">Coffee berry borer</name>
    <dbReference type="NCBI Taxonomy" id="57062"/>
    <lineage>
        <taxon>Eukaryota</taxon>
        <taxon>Metazoa</taxon>
        <taxon>Ecdysozoa</taxon>
        <taxon>Arthropoda</taxon>
        <taxon>Hexapoda</taxon>
        <taxon>Insecta</taxon>
        <taxon>Pterygota</taxon>
        <taxon>Neoptera</taxon>
        <taxon>Endopterygota</taxon>
        <taxon>Coleoptera</taxon>
        <taxon>Polyphaga</taxon>
        <taxon>Cucujiformia</taxon>
        <taxon>Curculionidae</taxon>
        <taxon>Scolytinae</taxon>
        <taxon>Hypothenemus</taxon>
    </lineage>
</organism>
<dbReference type="Proteomes" id="UP001566132">
    <property type="component" value="Unassembled WGS sequence"/>
</dbReference>
<evidence type="ECO:0000313" key="3">
    <source>
        <dbReference type="Proteomes" id="UP001566132"/>
    </source>
</evidence>
<accession>A0ABD1F521</accession>
<sequence>MKLFIVIFLIIFVSIINISSANVTVFQRKNIFLIRRKRYVQWPKGSNFVINLTCSKPLLRYQPLTWNTVYEMDIPFAVATDIKTFLGKKSEKIKRHVLERRSLLEHLEDFTTIMGYNGVVCVKRLLCESEQFTLLLGHSMVQDFIKVLFASFVNDERTLNCEVINLKLCPVSLLSIFINSSVRNDNQKKLTLEN</sequence>
<keyword evidence="1" id="KW-0732">Signal</keyword>
<dbReference type="SMART" id="SM00718">
    <property type="entry name" value="DM4_12"/>
    <property type="match status" value="1"/>
</dbReference>
<dbReference type="PANTHER" id="PTHR21253">
    <property type="entry name" value="F-BOX ONLY PROTEIN 11-RELATED"/>
    <property type="match status" value="1"/>
</dbReference>
<dbReference type="PANTHER" id="PTHR21253:SF0">
    <property type="entry name" value="F-BOX ONLY PROTEIN 11-RELATED"/>
    <property type="match status" value="1"/>
</dbReference>
<dbReference type="Pfam" id="PF07841">
    <property type="entry name" value="DM4_12"/>
    <property type="match status" value="1"/>
</dbReference>
<feature type="signal peptide" evidence="1">
    <location>
        <begin position="1"/>
        <end position="21"/>
    </location>
</feature>
<evidence type="ECO:0000313" key="2">
    <source>
        <dbReference type="EMBL" id="KAL1512461.1"/>
    </source>
</evidence>
<feature type="chain" id="PRO_5044814294" evidence="1">
    <location>
        <begin position="22"/>
        <end position="194"/>
    </location>
</feature>
<comment type="caution">
    <text evidence="2">The sequence shown here is derived from an EMBL/GenBank/DDBJ whole genome shotgun (WGS) entry which is preliminary data.</text>
</comment>
<dbReference type="AlphaFoldDB" id="A0ABD1F521"/>
<protein>
    <submittedName>
        <fullName evidence="2">Uncharacterized protein</fullName>
    </submittedName>
</protein>
<evidence type="ECO:0000256" key="1">
    <source>
        <dbReference type="SAM" id="SignalP"/>
    </source>
</evidence>